<name>A0ABT5PCN4_9PSED</name>
<dbReference type="Pfam" id="PF13289">
    <property type="entry name" value="SIR2_2"/>
    <property type="match status" value="1"/>
</dbReference>
<evidence type="ECO:0000313" key="1">
    <source>
        <dbReference type="EMBL" id="MDD1016066.1"/>
    </source>
</evidence>
<protein>
    <submittedName>
        <fullName evidence="1">SIR2 family protein</fullName>
    </submittedName>
</protein>
<gene>
    <name evidence="1" type="ORF">M5G17_20525</name>
</gene>
<keyword evidence="2" id="KW-1185">Reference proteome</keyword>
<dbReference type="SUPFAM" id="SSF52467">
    <property type="entry name" value="DHS-like NAD/FAD-binding domain"/>
    <property type="match status" value="1"/>
</dbReference>
<dbReference type="InterPro" id="IPR029035">
    <property type="entry name" value="DHS-like_NAD/FAD-binding_dom"/>
</dbReference>
<accession>A0ABT5PCN4</accession>
<dbReference type="Proteomes" id="UP001148184">
    <property type="component" value="Unassembled WGS sequence"/>
</dbReference>
<comment type="caution">
    <text evidence="1">The sequence shown here is derived from an EMBL/GenBank/DDBJ whole genome shotgun (WGS) entry which is preliminary data.</text>
</comment>
<evidence type="ECO:0000313" key="2">
    <source>
        <dbReference type="Proteomes" id="UP001148184"/>
    </source>
</evidence>
<dbReference type="PIRSF" id="PIRSF033541">
    <property type="entry name" value="ORF25P_Sir2"/>
    <property type="match status" value="1"/>
</dbReference>
<proteinExistence type="predicted"/>
<dbReference type="Gene3D" id="3.40.50.1220">
    <property type="entry name" value="TPP-binding domain"/>
    <property type="match status" value="1"/>
</dbReference>
<dbReference type="EMBL" id="JAMDGZ010000048">
    <property type="protein sequence ID" value="MDD1016066.1"/>
    <property type="molecule type" value="Genomic_DNA"/>
</dbReference>
<dbReference type="RefSeq" id="WP_273894742.1">
    <property type="nucleotide sequence ID" value="NZ_JAMDGP010000038.1"/>
</dbReference>
<reference evidence="1 2" key="1">
    <citation type="submission" date="2022-05" db="EMBL/GenBank/DDBJ databases">
        <title>Novel Pseudomonas spp. Isolated from a Rainbow Trout Aquaculture Facility.</title>
        <authorList>
            <person name="Testerman T."/>
            <person name="Graf J."/>
        </authorList>
    </citation>
    <scope>NUCLEOTIDE SEQUENCE [LARGE SCALE GENOMIC DNA]</scope>
    <source>
        <strain evidence="1 2">ID1025</strain>
    </source>
</reference>
<organism evidence="1 2">
    <name type="scientific">Pseudomonas rubra</name>
    <dbReference type="NCBI Taxonomy" id="2942627"/>
    <lineage>
        <taxon>Bacteria</taxon>
        <taxon>Pseudomonadati</taxon>
        <taxon>Pseudomonadota</taxon>
        <taxon>Gammaproteobacteria</taxon>
        <taxon>Pseudomonadales</taxon>
        <taxon>Pseudomonadaceae</taxon>
        <taxon>Pseudomonas</taxon>
    </lineage>
</organism>
<dbReference type="InterPro" id="IPR014583">
    <property type="entry name" value="Uncharacterised_Sir2-like"/>
</dbReference>
<sequence length="270" mass="30742">MNAELLQAYCTNKLMLFVGAGVSANLKLPTWDELIAHIARELGYDPKIFATYGTPLALAEYYIKKKGSLGALRSWMDREWHKTTTDVTQSDIHRLIAEGQFSRIYTTNYDRWLELAHKAFGVAYDRIANVADLANTSEGRRQIIKFHGDFDDDATIVLGETSYFQRLNYDSPLDIKLSHDVLCNSVLFIGYSLSDINIRLMFSRLTQMWGHSSLASTRPKSYFLTNRPNPVAKEVLGQWGIEMIISEEDDPKQALTDFLRQLVDESGTTR</sequence>